<sequence length="376" mass="41134">MDSFPSLTSLSLHNYAIPCSDLASLLSHPPLALQLQQLDLSSTTILQPEQPEPAVPAIAQLSPQLSLQLQQLDLSSTIITHAEQPEPGAATLSNLFHASRLKQLSLLISGMAPLPNLQPLSQHLTQLCLMLQSGVGLDEFTAPLQPLAQLQVLTISDIYRVEGLPGLLQVLPRLHTLQLPDANVRKQEQLDILLAATQLTSIQLVLGKLDISVRDIPDPEMAAALHLLAEAITVPVHIWQLVLKMRSDDSVRVTTPALLQQQRVDLAQLVALLQPLQCCGKVEVSGLHEVTAADVLALAPLCRDCAHFVLSGGSVKPSLEFWHQLVQLMPAVQEVEWVLTLLDNRAMLIKIEMPPVYQRPEAALNCQLADKVWELD</sequence>
<proteinExistence type="predicted"/>
<gene>
    <name evidence="2" type="ORF">HaLaN_05772</name>
</gene>
<keyword evidence="3" id="KW-1185">Reference proteome</keyword>
<accession>A0A699YVF5</accession>
<comment type="caution">
    <text evidence="2">The sequence shown here is derived from an EMBL/GenBank/DDBJ whole genome shotgun (WGS) entry which is preliminary data.</text>
</comment>
<reference evidence="2 3" key="1">
    <citation type="submission" date="2020-02" db="EMBL/GenBank/DDBJ databases">
        <title>Draft genome sequence of Haematococcus lacustris strain NIES-144.</title>
        <authorList>
            <person name="Morimoto D."/>
            <person name="Nakagawa S."/>
            <person name="Yoshida T."/>
            <person name="Sawayama S."/>
        </authorList>
    </citation>
    <scope>NUCLEOTIDE SEQUENCE [LARGE SCALE GENOMIC DNA]</scope>
    <source>
        <strain evidence="2 3">NIES-144</strain>
    </source>
</reference>
<dbReference type="AlphaFoldDB" id="A0A699YVF5"/>
<evidence type="ECO:0000256" key="1">
    <source>
        <dbReference type="ARBA" id="ARBA00004430"/>
    </source>
</evidence>
<dbReference type="SUPFAM" id="SSF52047">
    <property type="entry name" value="RNI-like"/>
    <property type="match status" value="1"/>
</dbReference>
<dbReference type="InterPro" id="IPR032675">
    <property type="entry name" value="LRR_dom_sf"/>
</dbReference>
<dbReference type="EMBL" id="BLLF01000316">
    <property type="protein sequence ID" value="GFH10459.1"/>
    <property type="molecule type" value="Genomic_DNA"/>
</dbReference>
<evidence type="ECO:0000313" key="2">
    <source>
        <dbReference type="EMBL" id="GFH10459.1"/>
    </source>
</evidence>
<comment type="subcellular location">
    <subcellularLocation>
        <location evidence="1">Cytoplasm</location>
        <location evidence="1">Cytoskeleton</location>
        <location evidence="1">Cilium axoneme</location>
    </subcellularLocation>
</comment>
<feature type="non-terminal residue" evidence="2">
    <location>
        <position position="1"/>
    </location>
</feature>
<dbReference type="Gene3D" id="3.80.10.10">
    <property type="entry name" value="Ribonuclease Inhibitor"/>
    <property type="match status" value="1"/>
</dbReference>
<name>A0A699YVF5_HAELA</name>
<dbReference type="GO" id="GO:0005930">
    <property type="term" value="C:axoneme"/>
    <property type="evidence" value="ECO:0007669"/>
    <property type="project" value="UniProtKB-SubCell"/>
</dbReference>
<protein>
    <submittedName>
        <fullName evidence="2">Uncharacterized protein</fullName>
    </submittedName>
</protein>
<dbReference type="Proteomes" id="UP000485058">
    <property type="component" value="Unassembled WGS sequence"/>
</dbReference>
<evidence type="ECO:0000313" key="3">
    <source>
        <dbReference type="Proteomes" id="UP000485058"/>
    </source>
</evidence>
<organism evidence="2 3">
    <name type="scientific">Haematococcus lacustris</name>
    <name type="common">Green alga</name>
    <name type="synonym">Haematococcus pluvialis</name>
    <dbReference type="NCBI Taxonomy" id="44745"/>
    <lineage>
        <taxon>Eukaryota</taxon>
        <taxon>Viridiplantae</taxon>
        <taxon>Chlorophyta</taxon>
        <taxon>core chlorophytes</taxon>
        <taxon>Chlorophyceae</taxon>
        <taxon>CS clade</taxon>
        <taxon>Chlamydomonadales</taxon>
        <taxon>Haematococcaceae</taxon>
        <taxon>Haematococcus</taxon>
    </lineage>
</organism>